<name>U3AKD8_9VIBR</name>
<evidence type="ECO:0000313" key="3">
    <source>
        <dbReference type="Proteomes" id="UP000016567"/>
    </source>
</evidence>
<accession>U3AKD8</accession>
<protein>
    <recommendedName>
        <fullName evidence="1">ADP ribosyltransferase domain-containing protein</fullName>
    </recommendedName>
</protein>
<reference evidence="2 3" key="1">
    <citation type="submission" date="2013-09" db="EMBL/GenBank/DDBJ databases">
        <title>Whole genome shotgun sequence of Vibrio azureus NBRC 104587.</title>
        <authorList>
            <person name="Isaki S."/>
            <person name="Hosoyama A."/>
            <person name="Numata M."/>
            <person name="Hashimoto M."/>
            <person name="Hosoyama Y."/>
            <person name="Tsuchikane K."/>
            <person name="Noguchi M."/>
            <person name="Hirakata S."/>
            <person name="Ichikawa N."/>
            <person name="Ohji S."/>
            <person name="Yamazoe A."/>
            <person name="Fujita N."/>
        </authorList>
    </citation>
    <scope>NUCLEOTIDE SEQUENCE [LARGE SCALE GENOMIC DNA]</scope>
    <source>
        <strain evidence="2 3">NBRC 104587</strain>
    </source>
</reference>
<dbReference type="Gene3D" id="3.90.176.10">
    <property type="entry name" value="Toxin ADP-ribosyltransferase, Chain A, domain 1"/>
    <property type="match status" value="1"/>
</dbReference>
<feature type="domain" description="ADP ribosyltransferase" evidence="1">
    <location>
        <begin position="50"/>
        <end position="225"/>
    </location>
</feature>
<dbReference type="Pfam" id="PF03496">
    <property type="entry name" value="ADPrib_exo_Tox"/>
    <property type="match status" value="1"/>
</dbReference>
<dbReference type="EMBL" id="BATL01000005">
    <property type="protein sequence ID" value="GAD74215.1"/>
    <property type="molecule type" value="Genomic_DNA"/>
</dbReference>
<gene>
    <name evidence="2" type="ORF">VAZ01S_005_00150</name>
</gene>
<evidence type="ECO:0000313" key="2">
    <source>
        <dbReference type="EMBL" id="GAD74215.1"/>
    </source>
</evidence>
<dbReference type="STRING" id="1219077.VAZ01S_005_00150"/>
<evidence type="ECO:0000259" key="1">
    <source>
        <dbReference type="Pfam" id="PF03496"/>
    </source>
</evidence>
<dbReference type="Proteomes" id="UP000016567">
    <property type="component" value="Unassembled WGS sequence"/>
</dbReference>
<keyword evidence="3" id="KW-1185">Reference proteome</keyword>
<proteinExistence type="predicted"/>
<organism evidence="2 3">
    <name type="scientific">Vibrio azureus NBRC 104587</name>
    <dbReference type="NCBI Taxonomy" id="1219077"/>
    <lineage>
        <taxon>Bacteria</taxon>
        <taxon>Pseudomonadati</taxon>
        <taxon>Pseudomonadota</taxon>
        <taxon>Gammaproteobacteria</taxon>
        <taxon>Vibrionales</taxon>
        <taxon>Vibrionaceae</taxon>
        <taxon>Vibrio</taxon>
    </lineage>
</organism>
<comment type="caution">
    <text evidence="2">The sequence shown here is derived from an EMBL/GenBank/DDBJ whole genome shotgun (WGS) entry which is preliminary data.</text>
</comment>
<dbReference type="GO" id="GO:0005576">
    <property type="term" value="C:extracellular region"/>
    <property type="evidence" value="ECO:0007669"/>
    <property type="project" value="InterPro"/>
</dbReference>
<dbReference type="PROSITE" id="PS51996">
    <property type="entry name" value="TR_MART"/>
    <property type="match status" value="1"/>
</dbReference>
<dbReference type="eggNOG" id="ENOG502ZRP8">
    <property type="taxonomic scope" value="Bacteria"/>
</dbReference>
<dbReference type="AlphaFoldDB" id="U3AKD8"/>
<dbReference type="InterPro" id="IPR003540">
    <property type="entry name" value="ADP-ribosyltransferase"/>
</dbReference>
<sequence length="262" mass="30075">MVDIKMIRLISIIMIIVSATHLAFAEEFAEFKGRKLSHFEQEQMANDLMQWVLIKHEKAERRMVEAEYSAIKSYGRVDHDVINEYMRAGEPKEYLMPGYGAALKNRVKNLRNVMKKLPNYKGTVFRGASIKNVLLDKLKVGDILHEKAFLSTSTLPSVARDFAQGKVYEGVSAAQYKIDLNSSGRAINAYTFKHYEAEILAKPDTYFLVEDIKKYSAEKNYIKLKELKKPSSYIRENSESHIYDSFSGEEVTLKSRIHLSCL</sequence>
<dbReference type="SUPFAM" id="SSF56399">
    <property type="entry name" value="ADP-ribosylation"/>
    <property type="match status" value="1"/>
</dbReference>